<feature type="compositionally biased region" description="Polar residues" evidence="1">
    <location>
        <begin position="8"/>
        <end position="20"/>
    </location>
</feature>
<evidence type="ECO:0000313" key="3">
    <source>
        <dbReference type="EMBL" id="OTG37862.1"/>
    </source>
</evidence>
<feature type="region of interest" description="Disordered" evidence="1">
    <location>
        <begin position="1"/>
        <end position="20"/>
    </location>
</feature>
<protein>
    <submittedName>
        <fullName evidence="3">Uncharacterized protein</fullName>
    </submittedName>
</protein>
<evidence type="ECO:0000256" key="1">
    <source>
        <dbReference type="SAM" id="MobiDB-lite"/>
    </source>
</evidence>
<accession>A0A251VS30</accession>
<gene>
    <name evidence="3" type="ORF">HannXRQ_Chr01g0023461</name>
</gene>
<organism evidence="3 4">
    <name type="scientific">Helianthus annuus</name>
    <name type="common">Common sunflower</name>
    <dbReference type="NCBI Taxonomy" id="4232"/>
    <lineage>
        <taxon>Eukaryota</taxon>
        <taxon>Viridiplantae</taxon>
        <taxon>Streptophyta</taxon>
        <taxon>Embryophyta</taxon>
        <taxon>Tracheophyta</taxon>
        <taxon>Spermatophyta</taxon>
        <taxon>Magnoliopsida</taxon>
        <taxon>eudicotyledons</taxon>
        <taxon>Gunneridae</taxon>
        <taxon>Pentapetalae</taxon>
        <taxon>asterids</taxon>
        <taxon>campanulids</taxon>
        <taxon>Asterales</taxon>
        <taxon>Asteraceae</taxon>
        <taxon>Asteroideae</taxon>
        <taxon>Heliantheae alliance</taxon>
        <taxon>Heliantheae</taxon>
        <taxon>Helianthus</taxon>
    </lineage>
</organism>
<dbReference type="InParanoid" id="A0A251VS30"/>
<dbReference type="EMBL" id="CM007890">
    <property type="protein sequence ID" value="OTG37862.1"/>
    <property type="molecule type" value="Genomic_DNA"/>
</dbReference>
<name>A0A251VS30_HELAN</name>
<reference evidence="4" key="1">
    <citation type="journal article" date="2017" name="Nature">
        <title>The sunflower genome provides insights into oil metabolism, flowering and Asterid evolution.</title>
        <authorList>
            <person name="Badouin H."/>
            <person name="Gouzy J."/>
            <person name="Grassa C.J."/>
            <person name="Murat F."/>
            <person name="Staton S.E."/>
            <person name="Cottret L."/>
            <person name="Lelandais-Briere C."/>
            <person name="Owens G.L."/>
            <person name="Carrere S."/>
            <person name="Mayjonade B."/>
            <person name="Legrand L."/>
            <person name="Gill N."/>
            <person name="Kane N.C."/>
            <person name="Bowers J.E."/>
            <person name="Hubner S."/>
            <person name="Bellec A."/>
            <person name="Berard A."/>
            <person name="Berges H."/>
            <person name="Blanchet N."/>
            <person name="Boniface M.C."/>
            <person name="Brunel D."/>
            <person name="Catrice O."/>
            <person name="Chaidir N."/>
            <person name="Claudel C."/>
            <person name="Donnadieu C."/>
            <person name="Faraut T."/>
            <person name="Fievet G."/>
            <person name="Helmstetter N."/>
            <person name="King M."/>
            <person name="Knapp S.J."/>
            <person name="Lai Z."/>
            <person name="Le Paslier M.C."/>
            <person name="Lippi Y."/>
            <person name="Lorenzon L."/>
            <person name="Mandel J.R."/>
            <person name="Marage G."/>
            <person name="Marchand G."/>
            <person name="Marquand E."/>
            <person name="Bret-Mestries E."/>
            <person name="Morien E."/>
            <person name="Nambeesan S."/>
            <person name="Nguyen T."/>
            <person name="Pegot-Espagnet P."/>
            <person name="Pouilly N."/>
            <person name="Raftis F."/>
            <person name="Sallet E."/>
            <person name="Schiex T."/>
            <person name="Thomas J."/>
            <person name="Vandecasteele C."/>
            <person name="Vares D."/>
            <person name="Vear F."/>
            <person name="Vautrin S."/>
            <person name="Crespi M."/>
            <person name="Mangin B."/>
            <person name="Burke J.M."/>
            <person name="Salse J."/>
            <person name="Munos S."/>
            <person name="Vincourt P."/>
            <person name="Rieseberg L.H."/>
            <person name="Langlade N.B."/>
        </authorList>
    </citation>
    <scope>NUCLEOTIDE SEQUENCE [LARGE SCALE GENOMIC DNA]</scope>
    <source>
        <strain evidence="4">cv. SF193</strain>
    </source>
</reference>
<sequence>MVAREKSGQLTSTRSPQRSKLVSFQASSHVTFSNILLLFFCINISKLLFLNWLC</sequence>
<dbReference type="Proteomes" id="UP000215914">
    <property type="component" value="Chromosome 1"/>
</dbReference>
<keyword evidence="4" id="KW-1185">Reference proteome</keyword>
<proteinExistence type="predicted"/>
<feature type="transmembrane region" description="Helical" evidence="2">
    <location>
        <begin position="21"/>
        <end position="45"/>
    </location>
</feature>
<keyword evidence="2" id="KW-1133">Transmembrane helix</keyword>
<keyword evidence="2" id="KW-0472">Membrane</keyword>
<dbReference type="AlphaFoldDB" id="A0A251VS30"/>
<keyword evidence="2" id="KW-0812">Transmembrane</keyword>
<evidence type="ECO:0000256" key="2">
    <source>
        <dbReference type="SAM" id="Phobius"/>
    </source>
</evidence>
<evidence type="ECO:0000313" key="4">
    <source>
        <dbReference type="Proteomes" id="UP000215914"/>
    </source>
</evidence>